<comment type="caution">
    <text evidence="5">The sequence shown here is derived from an EMBL/GenBank/DDBJ whole genome shotgun (WGS) entry which is preliminary data.</text>
</comment>
<dbReference type="PRINTS" id="PR00368">
    <property type="entry name" value="FADPNR"/>
</dbReference>
<gene>
    <name evidence="5" type="ORF">MESS2_710008</name>
</gene>
<dbReference type="AlphaFoldDB" id="M5F848"/>
<dbReference type="InterPro" id="IPR014710">
    <property type="entry name" value="RmlC-like_jellyroll"/>
</dbReference>
<dbReference type="InterPro" id="IPR000595">
    <property type="entry name" value="cNMP-bd_dom"/>
</dbReference>
<dbReference type="SUPFAM" id="SSF51206">
    <property type="entry name" value="cAMP-binding domain-like"/>
    <property type="match status" value="1"/>
</dbReference>
<protein>
    <recommendedName>
        <fullName evidence="1">Thioredoxin reductase</fullName>
    </recommendedName>
</protein>
<name>M5F848_9HYPH</name>
<accession>M5F848</accession>
<dbReference type="Pfam" id="PF00027">
    <property type="entry name" value="cNMP_binding"/>
    <property type="match status" value="1"/>
</dbReference>
<evidence type="ECO:0000313" key="6">
    <source>
        <dbReference type="Proteomes" id="UP000012062"/>
    </source>
</evidence>
<dbReference type="Gene3D" id="2.60.120.10">
    <property type="entry name" value="Jelly Rolls"/>
    <property type="match status" value="1"/>
</dbReference>
<dbReference type="InterPro" id="IPR050097">
    <property type="entry name" value="Ferredoxin-NADP_redctase_2"/>
</dbReference>
<organism evidence="5 6">
    <name type="scientific">Mesorhizobium metallidurans STM 2683</name>
    <dbReference type="NCBI Taxonomy" id="1297569"/>
    <lineage>
        <taxon>Bacteria</taxon>
        <taxon>Pseudomonadati</taxon>
        <taxon>Pseudomonadota</taxon>
        <taxon>Alphaproteobacteria</taxon>
        <taxon>Hyphomicrobiales</taxon>
        <taxon>Phyllobacteriaceae</taxon>
        <taxon>Mesorhizobium</taxon>
    </lineage>
</organism>
<reference evidence="5 6" key="1">
    <citation type="submission" date="2013-02" db="EMBL/GenBank/DDBJ databases">
        <authorList>
            <person name="Genoscope - CEA"/>
        </authorList>
    </citation>
    <scope>NUCLEOTIDE SEQUENCE [LARGE SCALE GENOMIC DNA]</scope>
    <source>
        <strain evidence="5 6">STM 2683</strain>
    </source>
</reference>
<dbReference type="SMART" id="SM00100">
    <property type="entry name" value="cNMP"/>
    <property type="match status" value="1"/>
</dbReference>
<dbReference type="PANTHER" id="PTHR48105">
    <property type="entry name" value="THIOREDOXIN REDUCTASE 1-RELATED-RELATED"/>
    <property type="match status" value="1"/>
</dbReference>
<sequence>MLTVDEVGAIPLFSGLPAGELERLARMAADLHLSAGGFAVHEGGEAALFAVLAGKIEVVKTFDGIERTLGWRLPGTIFGEVPIALGSGFPGGYRAAEPSRVMRLELQQYYSLAAVSKDVAQKVSALARERMGGLQSITAEPQKPRVTLVGHRWDTACGELRRFLARNQISFNWLLPDTADAEAFWAGRPAFDGPVARLADGKIMENPAVRDLAIRLGLQTRPRGTEYDVAIIGGGPAGLAAAVYGASEGLRTIVVEREAPGGQAGTSSRIENYLGFPSGISGDELASRALQQARRLGAEILVTRAVAGIDTATHDLHLDCTDVVRARSLILATGVTWRRLGIEGFDRLIGKGVYYGAARSEANATHGQDVYLIGAGNSAGQAALHFSGHARNVTLLVRGPSLADSMSHYLIEQLRAKSNVKVRLRAEVQAVHGETHLTAIDILDKAGLDKTGNEVSRHECGGLFVFIGANAETEWLPADVLRDQRGYVLTGDDVKKAGGWSQARDPYLLETSAPGIFACGDVRLSPVKRVASAVGEGSMAIAFVHQYLAHEAKRGN</sequence>
<dbReference type="InterPro" id="IPR023753">
    <property type="entry name" value="FAD/NAD-binding_dom"/>
</dbReference>
<dbReference type="GO" id="GO:0016491">
    <property type="term" value="F:oxidoreductase activity"/>
    <property type="evidence" value="ECO:0007669"/>
    <property type="project" value="UniProtKB-KW"/>
</dbReference>
<dbReference type="STRING" id="1297569.MESS2_710008"/>
<dbReference type="RefSeq" id="WP_008876962.1">
    <property type="nucleotide sequence ID" value="NZ_CAUM01000141.1"/>
</dbReference>
<feature type="domain" description="Cyclic nucleotide-binding" evidence="4">
    <location>
        <begin position="12"/>
        <end position="130"/>
    </location>
</feature>
<proteinExistence type="predicted"/>
<evidence type="ECO:0000256" key="1">
    <source>
        <dbReference type="ARBA" id="ARBA00018719"/>
    </source>
</evidence>
<dbReference type="SUPFAM" id="SSF51905">
    <property type="entry name" value="FAD/NAD(P)-binding domain"/>
    <property type="match status" value="1"/>
</dbReference>
<evidence type="ECO:0000256" key="2">
    <source>
        <dbReference type="ARBA" id="ARBA00022630"/>
    </source>
</evidence>
<dbReference type="PRINTS" id="PR00469">
    <property type="entry name" value="PNDRDTASEII"/>
</dbReference>
<dbReference type="CDD" id="cd00038">
    <property type="entry name" value="CAP_ED"/>
    <property type="match status" value="1"/>
</dbReference>
<evidence type="ECO:0000259" key="4">
    <source>
        <dbReference type="PROSITE" id="PS50042"/>
    </source>
</evidence>
<dbReference type="InterPro" id="IPR036188">
    <property type="entry name" value="FAD/NAD-bd_sf"/>
</dbReference>
<keyword evidence="3" id="KW-0560">Oxidoreductase</keyword>
<dbReference type="PROSITE" id="PS50042">
    <property type="entry name" value="CNMP_BINDING_3"/>
    <property type="match status" value="1"/>
</dbReference>
<evidence type="ECO:0000256" key="3">
    <source>
        <dbReference type="ARBA" id="ARBA00023002"/>
    </source>
</evidence>
<dbReference type="OrthoDB" id="9786503at2"/>
<dbReference type="Proteomes" id="UP000012062">
    <property type="component" value="Unassembled WGS sequence"/>
</dbReference>
<keyword evidence="6" id="KW-1185">Reference proteome</keyword>
<dbReference type="eggNOG" id="COG0492">
    <property type="taxonomic scope" value="Bacteria"/>
</dbReference>
<evidence type="ECO:0000313" key="5">
    <source>
        <dbReference type="EMBL" id="CCV08086.1"/>
    </source>
</evidence>
<dbReference type="Pfam" id="PF07992">
    <property type="entry name" value="Pyr_redox_2"/>
    <property type="match status" value="1"/>
</dbReference>
<dbReference type="Gene3D" id="3.50.50.60">
    <property type="entry name" value="FAD/NAD(P)-binding domain"/>
    <property type="match status" value="2"/>
</dbReference>
<dbReference type="InterPro" id="IPR018490">
    <property type="entry name" value="cNMP-bd_dom_sf"/>
</dbReference>
<keyword evidence="2" id="KW-0285">Flavoprotein</keyword>
<dbReference type="EMBL" id="CAUM01000141">
    <property type="protein sequence ID" value="CCV08086.1"/>
    <property type="molecule type" value="Genomic_DNA"/>
</dbReference>